<dbReference type="EMBL" id="SRMI01000001">
    <property type="protein sequence ID" value="TVY79146.1"/>
    <property type="molecule type" value="Genomic_DNA"/>
</dbReference>
<sequence>MAAPFPDSPFLAGFEAPCRFEGEVRDLVVNGEIPECISGTFFRVMPDPFLSPAYYNKGTHFIPFDGDGNVSAFRIHKGHVDYQQAYVRTERFQKERAARSSLWGVYRNPFTNHPCVKAAIESTGNTNVFYFNGKLLALKESSLPYAMDPKTLETTGYYDFEGQVTSKSFTAHPKLDPKTGEMVCWGYEAKGNTTTDCCYFAIGPDGKKTEECWFKAPYCGFIHDAAMTEDFLVLMQVPMVCEMDRLKAGESHWIYDYDLPMVFGVVPRRGSDSGKVRWFKWKNGFGTHTANATQRVGKDGRKSIELDTVLVHGNALGFFPSRNAPADLTPDKLKMGVVRFTFDLSAPASSEMSQVADPTILYDTPAEFPRIDDRFITTATKYIYCGVAVPDPDADADAKSLVGLAGLNALGKLNARTGEMEVCHVGPNSVVQEPVFVPRSKDAEEGDGFIIVLVNRLDKMVSDLVVVDSRQFSEGPVAVVNLPVRLRQGLHGNWVDSSELPVEPLLNLV</sequence>
<gene>
    <name evidence="6" type="primary">lsdB-2</name>
    <name evidence="6" type="ORF">Focb16_v008194</name>
</gene>
<comment type="cofactor">
    <cofactor evidence="5">
        <name>Fe(2+)</name>
        <dbReference type="ChEBI" id="CHEBI:29033"/>
    </cofactor>
    <text evidence="5">Binds 1 Fe(2+) ion per subunit.</text>
</comment>
<evidence type="ECO:0000313" key="6">
    <source>
        <dbReference type="EMBL" id="TVY79146.1"/>
    </source>
</evidence>
<dbReference type="PANTHER" id="PTHR10543:SF89">
    <property type="entry name" value="CAROTENOID 9,10(9',10')-CLEAVAGE DIOXYGENASE 1"/>
    <property type="match status" value="1"/>
</dbReference>
<dbReference type="PANTHER" id="PTHR10543">
    <property type="entry name" value="BETA-CAROTENE DIOXYGENASE"/>
    <property type="match status" value="1"/>
</dbReference>
<evidence type="ECO:0000256" key="3">
    <source>
        <dbReference type="ARBA" id="ARBA00023002"/>
    </source>
</evidence>
<dbReference type="InterPro" id="IPR004294">
    <property type="entry name" value="Carotenoid_Oase"/>
</dbReference>
<evidence type="ECO:0000256" key="5">
    <source>
        <dbReference type="PIRSR" id="PIRSR604294-1"/>
    </source>
</evidence>
<dbReference type="GO" id="GO:0016121">
    <property type="term" value="P:carotene catabolic process"/>
    <property type="evidence" value="ECO:0007669"/>
    <property type="project" value="TreeGrafter"/>
</dbReference>
<evidence type="ECO:0000313" key="7">
    <source>
        <dbReference type="Proteomes" id="UP000320707"/>
    </source>
</evidence>
<accession>A0A559LUV0</accession>
<keyword evidence="4 5" id="KW-0408">Iron</keyword>
<organism evidence="6 7">
    <name type="scientific">Fusarium oxysporum f. sp. cubense</name>
    <dbReference type="NCBI Taxonomy" id="61366"/>
    <lineage>
        <taxon>Eukaryota</taxon>
        <taxon>Fungi</taxon>
        <taxon>Dikarya</taxon>
        <taxon>Ascomycota</taxon>
        <taxon>Pezizomycotina</taxon>
        <taxon>Sordariomycetes</taxon>
        <taxon>Hypocreomycetidae</taxon>
        <taxon>Hypocreales</taxon>
        <taxon>Nectriaceae</taxon>
        <taxon>Fusarium</taxon>
        <taxon>Fusarium oxysporum species complex</taxon>
    </lineage>
</organism>
<evidence type="ECO:0000256" key="1">
    <source>
        <dbReference type="ARBA" id="ARBA00006787"/>
    </source>
</evidence>
<comment type="similarity">
    <text evidence="1">Belongs to the carotenoid oxygenase family.</text>
</comment>
<proteinExistence type="inferred from homology"/>
<evidence type="ECO:0000256" key="2">
    <source>
        <dbReference type="ARBA" id="ARBA00022723"/>
    </source>
</evidence>
<name>A0A559LUV0_FUSOC</name>
<keyword evidence="6" id="KW-0223">Dioxygenase</keyword>
<dbReference type="GO" id="GO:0010436">
    <property type="term" value="F:carotenoid dioxygenase activity"/>
    <property type="evidence" value="ECO:0007669"/>
    <property type="project" value="TreeGrafter"/>
</dbReference>
<dbReference type="AlphaFoldDB" id="A0A559LUV0"/>
<feature type="binding site" evidence="5">
    <location>
        <position position="288"/>
    </location>
    <ligand>
        <name>Fe cation</name>
        <dbReference type="ChEBI" id="CHEBI:24875"/>
        <note>catalytic</note>
    </ligand>
</feature>
<feature type="binding site" evidence="5">
    <location>
        <position position="491"/>
    </location>
    <ligand>
        <name>Fe cation</name>
        <dbReference type="ChEBI" id="CHEBI:24875"/>
        <note>catalytic</note>
    </ligand>
</feature>
<comment type="caution">
    <text evidence="6">The sequence shown here is derived from an EMBL/GenBank/DDBJ whole genome shotgun (WGS) entry which is preliminary data.</text>
</comment>
<evidence type="ECO:0000256" key="4">
    <source>
        <dbReference type="ARBA" id="ARBA00023004"/>
    </source>
</evidence>
<protein>
    <submittedName>
        <fullName evidence="6">Lignostilbene-alpha,beta-dioxygenase isozyme III</fullName>
    </submittedName>
</protein>
<feature type="binding site" evidence="5">
    <location>
        <position position="172"/>
    </location>
    <ligand>
        <name>Fe cation</name>
        <dbReference type="ChEBI" id="CHEBI:24875"/>
        <note>catalytic</note>
    </ligand>
</feature>
<keyword evidence="2 5" id="KW-0479">Metal-binding</keyword>
<keyword evidence="3" id="KW-0560">Oxidoreductase</keyword>
<dbReference type="GO" id="GO:0046872">
    <property type="term" value="F:metal ion binding"/>
    <property type="evidence" value="ECO:0007669"/>
    <property type="project" value="UniProtKB-KW"/>
</dbReference>
<feature type="binding site" evidence="5">
    <location>
        <position position="223"/>
    </location>
    <ligand>
        <name>Fe cation</name>
        <dbReference type="ChEBI" id="CHEBI:24875"/>
        <note>catalytic</note>
    </ligand>
</feature>
<dbReference type="Proteomes" id="UP000320707">
    <property type="component" value="Unassembled WGS sequence"/>
</dbReference>
<reference evidence="6 7" key="1">
    <citation type="journal article" date="2019" name="Microbiol. Resour. Announc.">
        <title>High-quality draft genome sequence of Fusarium oxysporum f. sp. cubense strain 160527, a causal agent of Panama disease.</title>
        <authorList>
            <person name="Asai S."/>
            <person name="Ayukawa Y."/>
            <person name="Gan P."/>
            <person name="Masuda S."/>
            <person name="Komatsu K."/>
            <person name="Shirasu K."/>
            <person name="Arie T."/>
        </authorList>
    </citation>
    <scope>NUCLEOTIDE SEQUENCE [LARGE SCALE GENOMIC DNA]</scope>
    <source>
        <strain evidence="6 7">160527</strain>
    </source>
</reference>
<dbReference type="Pfam" id="PF03055">
    <property type="entry name" value="RPE65"/>
    <property type="match status" value="1"/>
</dbReference>